<organism evidence="1 2">
    <name type="scientific">Epicoccum nigrum</name>
    <name type="common">Soil fungus</name>
    <name type="synonym">Epicoccum purpurascens</name>
    <dbReference type="NCBI Taxonomy" id="105696"/>
    <lineage>
        <taxon>Eukaryota</taxon>
        <taxon>Fungi</taxon>
        <taxon>Dikarya</taxon>
        <taxon>Ascomycota</taxon>
        <taxon>Pezizomycotina</taxon>
        <taxon>Dothideomycetes</taxon>
        <taxon>Pleosporomycetidae</taxon>
        <taxon>Pleosporales</taxon>
        <taxon>Pleosporineae</taxon>
        <taxon>Didymellaceae</taxon>
        <taxon>Epicoccum</taxon>
    </lineage>
</organism>
<gene>
    <name evidence="1" type="ORF">B5807_10880</name>
</gene>
<evidence type="ECO:0000313" key="1">
    <source>
        <dbReference type="EMBL" id="OSS44577.1"/>
    </source>
</evidence>
<name>A0A1Y2LN17_EPING</name>
<protein>
    <submittedName>
        <fullName evidence="1">Uncharacterized protein</fullName>
    </submittedName>
</protein>
<dbReference type="InParanoid" id="A0A1Y2LN17"/>
<proteinExistence type="predicted"/>
<dbReference type="EMBL" id="KZ107857">
    <property type="protein sequence ID" value="OSS44577.1"/>
    <property type="molecule type" value="Genomic_DNA"/>
</dbReference>
<keyword evidence="2" id="KW-1185">Reference proteome</keyword>
<reference evidence="1 2" key="1">
    <citation type="journal article" date="2017" name="Genome Announc.">
        <title>Genome sequence of the saprophytic ascomycete Epicoccum nigrum ICMP 19927 strain isolated from New Zealand.</title>
        <authorList>
            <person name="Fokin M."/>
            <person name="Fleetwood D."/>
            <person name="Weir B.S."/>
            <person name="Villas-Boas S.G."/>
        </authorList>
    </citation>
    <scope>NUCLEOTIDE SEQUENCE [LARGE SCALE GENOMIC DNA]</scope>
    <source>
        <strain evidence="1 2">ICMP 19927</strain>
    </source>
</reference>
<dbReference type="AlphaFoldDB" id="A0A1Y2LN17"/>
<dbReference type="Proteomes" id="UP000193240">
    <property type="component" value="Unassembled WGS sequence"/>
</dbReference>
<evidence type="ECO:0000313" key="2">
    <source>
        <dbReference type="Proteomes" id="UP000193240"/>
    </source>
</evidence>
<sequence>MEGATAATQHYFIHTRAAGVSVTVVDGELSEHHREKFRGGTPIAELNLQIRSRSRVQQLRSFHTLSPLHTLNPPQPPRNLTDIPLRHLIDTLPCHALPLKTSRPLPLQPTRDNAIKPPQIRAHVQPYPMARDIPPHVHTNRGNLIVGTCPHTRMLRRHSLDTIICTRSNERLLQQTDVVAGGEFVRAQVDDGVCDELARAVERRLAAAHGFDEGGAAICAEIGLLVWRDGANFPAATGVDGCELGGYDVWGRCGRVRGRLRGEEARDEGFLETSGGRVGRYAGEVDVPEDLRHCVLSCGGEMGSWGDLRR</sequence>
<accession>A0A1Y2LN17</accession>